<dbReference type="Gene3D" id="3.40.50.10810">
    <property type="entry name" value="Tandem AAA-ATPase domain"/>
    <property type="match status" value="1"/>
</dbReference>
<dbReference type="GO" id="GO:0031508">
    <property type="term" value="P:pericentric heterochromatin formation"/>
    <property type="evidence" value="ECO:0007669"/>
    <property type="project" value="TreeGrafter"/>
</dbReference>
<dbReference type="SUPFAM" id="SSF52540">
    <property type="entry name" value="P-loop containing nucleoside triphosphate hydrolases"/>
    <property type="match status" value="1"/>
</dbReference>
<gene>
    <name evidence="3" type="ORF">SARC_06877</name>
</gene>
<evidence type="ECO:0000313" key="3">
    <source>
        <dbReference type="EMBL" id="KNC80768.1"/>
    </source>
</evidence>
<dbReference type="RefSeq" id="XP_014154670.1">
    <property type="nucleotide sequence ID" value="XM_014299195.1"/>
</dbReference>
<dbReference type="GeneID" id="25907381"/>
<dbReference type="GO" id="GO:0006346">
    <property type="term" value="P:DNA methylation-dependent constitutive heterochromatin formation"/>
    <property type="evidence" value="ECO:0007669"/>
    <property type="project" value="TreeGrafter"/>
</dbReference>
<keyword evidence="4" id="KW-1185">Reference proteome</keyword>
<dbReference type="STRING" id="667725.A0A0L0FXS7"/>
<feature type="compositionally biased region" description="Basic and acidic residues" evidence="1">
    <location>
        <begin position="164"/>
        <end position="174"/>
    </location>
</feature>
<dbReference type="GO" id="GO:0044027">
    <property type="term" value="P:negative regulation of gene expression via chromosomal CpG island methylation"/>
    <property type="evidence" value="ECO:0007669"/>
    <property type="project" value="TreeGrafter"/>
</dbReference>
<evidence type="ECO:0000313" key="4">
    <source>
        <dbReference type="Proteomes" id="UP000054560"/>
    </source>
</evidence>
<feature type="compositionally biased region" description="Basic and acidic residues" evidence="1">
    <location>
        <begin position="183"/>
        <end position="192"/>
    </location>
</feature>
<dbReference type="InterPro" id="IPR027417">
    <property type="entry name" value="P-loop_NTPase"/>
</dbReference>
<reference evidence="3 4" key="1">
    <citation type="submission" date="2011-02" db="EMBL/GenBank/DDBJ databases">
        <title>The Genome Sequence of Sphaeroforma arctica JP610.</title>
        <authorList>
            <consortium name="The Broad Institute Genome Sequencing Platform"/>
            <person name="Russ C."/>
            <person name="Cuomo C."/>
            <person name="Young S.K."/>
            <person name="Zeng Q."/>
            <person name="Gargeya S."/>
            <person name="Alvarado L."/>
            <person name="Berlin A."/>
            <person name="Chapman S.B."/>
            <person name="Chen Z."/>
            <person name="Freedman E."/>
            <person name="Gellesch M."/>
            <person name="Goldberg J."/>
            <person name="Griggs A."/>
            <person name="Gujja S."/>
            <person name="Heilman E."/>
            <person name="Heiman D."/>
            <person name="Howarth C."/>
            <person name="Mehta T."/>
            <person name="Neiman D."/>
            <person name="Pearson M."/>
            <person name="Roberts A."/>
            <person name="Saif S."/>
            <person name="Shea T."/>
            <person name="Shenoy N."/>
            <person name="Sisk P."/>
            <person name="Stolte C."/>
            <person name="Sykes S."/>
            <person name="White J."/>
            <person name="Yandava C."/>
            <person name="Burger G."/>
            <person name="Gray M.W."/>
            <person name="Holland P.W.H."/>
            <person name="King N."/>
            <person name="Lang F.B.F."/>
            <person name="Roger A.J."/>
            <person name="Ruiz-Trillo I."/>
            <person name="Haas B."/>
            <person name="Nusbaum C."/>
            <person name="Birren B."/>
        </authorList>
    </citation>
    <scope>NUCLEOTIDE SEQUENCE [LARGE SCALE GENOMIC DNA]</scope>
    <source>
        <strain evidence="3 4">JP610</strain>
    </source>
</reference>
<dbReference type="PANTHER" id="PTHR47161:SF1">
    <property type="entry name" value="LYMPHOID-SPECIFIC HELICASE"/>
    <property type="match status" value="1"/>
</dbReference>
<feature type="compositionally biased region" description="Low complexity" evidence="1">
    <location>
        <begin position="7"/>
        <end position="21"/>
    </location>
</feature>
<dbReference type="AlphaFoldDB" id="A0A0L0FXS7"/>
<feature type="region of interest" description="Disordered" evidence="1">
    <location>
        <begin position="1"/>
        <end position="79"/>
    </location>
</feature>
<feature type="region of interest" description="Disordered" evidence="1">
    <location>
        <begin position="164"/>
        <end position="239"/>
    </location>
</feature>
<dbReference type="InterPro" id="IPR000330">
    <property type="entry name" value="SNF2_N"/>
</dbReference>
<feature type="domain" description="SNF2 N-terminal" evidence="2">
    <location>
        <begin position="264"/>
        <end position="327"/>
    </location>
</feature>
<dbReference type="GO" id="GO:0005524">
    <property type="term" value="F:ATP binding"/>
    <property type="evidence" value="ECO:0007669"/>
    <property type="project" value="InterPro"/>
</dbReference>
<dbReference type="GO" id="GO:0005634">
    <property type="term" value="C:nucleus"/>
    <property type="evidence" value="ECO:0007669"/>
    <property type="project" value="TreeGrafter"/>
</dbReference>
<dbReference type="GO" id="GO:0005721">
    <property type="term" value="C:pericentric heterochromatin"/>
    <property type="evidence" value="ECO:0007669"/>
    <property type="project" value="TreeGrafter"/>
</dbReference>
<proteinExistence type="predicted"/>
<dbReference type="PANTHER" id="PTHR47161">
    <property type="entry name" value="LYMPHOID-SPECIFIC HELICASE"/>
    <property type="match status" value="1"/>
</dbReference>
<dbReference type="EMBL" id="KQ242110">
    <property type="protein sequence ID" value="KNC80768.1"/>
    <property type="molecule type" value="Genomic_DNA"/>
</dbReference>
<evidence type="ECO:0000259" key="2">
    <source>
        <dbReference type="Pfam" id="PF00176"/>
    </source>
</evidence>
<sequence length="364" mass="40550">MVTDQKTSTSPVSETETPSSVKALKPLSSANTKSNIKPDADTVTKNTFIKGGVNMNTNTNEDVEKENMEGKPMVNNELDMDDSENEHLKCELTGVSKEWVQAEVAAEKEQVELFNHKKQERVNEVAAMTETSKNASLINLNSLVDKTLFYTKFLKKRMEERQKEQAEKEAAKAKRAEKKRAKQKEASARVESAEPCTKRVKRSKGTPVQTTLMGTKLSTAIENPTKATEGKRGGRRGRPKEVVPALTLDLDAVAQSKMSHANDGLGKTLQCIAFICYLLEMGVDGPFYVVTPLSTLQNWVNEFNRFAPTINAILYHGRPEDREEIREQVEVYRRRRGPPFKEPELPSDSGAEVLFLGQSVATDG</sequence>
<dbReference type="Proteomes" id="UP000054560">
    <property type="component" value="Unassembled WGS sequence"/>
</dbReference>
<name>A0A0L0FXS7_9EUKA</name>
<accession>A0A0L0FXS7</accession>
<feature type="compositionally biased region" description="Polar residues" evidence="1">
    <location>
        <begin position="206"/>
        <end position="226"/>
    </location>
</feature>
<dbReference type="OrthoDB" id="448448at2759"/>
<dbReference type="Pfam" id="PF00176">
    <property type="entry name" value="SNF2-rel_dom"/>
    <property type="match status" value="1"/>
</dbReference>
<dbReference type="InterPro" id="IPR038718">
    <property type="entry name" value="SNF2-like_sf"/>
</dbReference>
<protein>
    <recommendedName>
        <fullName evidence="2">SNF2 N-terminal domain-containing protein</fullName>
    </recommendedName>
</protein>
<dbReference type="GO" id="GO:0003682">
    <property type="term" value="F:chromatin binding"/>
    <property type="evidence" value="ECO:0007669"/>
    <property type="project" value="TreeGrafter"/>
</dbReference>
<organism evidence="3 4">
    <name type="scientific">Sphaeroforma arctica JP610</name>
    <dbReference type="NCBI Taxonomy" id="667725"/>
    <lineage>
        <taxon>Eukaryota</taxon>
        <taxon>Ichthyosporea</taxon>
        <taxon>Ichthyophonida</taxon>
        <taxon>Sphaeroforma</taxon>
    </lineage>
</organism>
<dbReference type="eggNOG" id="KOG0385">
    <property type="taxonomic scope" value="Eukaryota"/>
</dbReference>
<evidence type="ECO:0000256" key="1">
    <source>
        <dbReference type="SAM" id="MobiDB-lite"/>
    </source>
</evidence>